<keyword evidence="3 4" id="KW-0727">SH2 domain</keyword>
<dbReference type="PANTHER" id="PTHR10872:SF4">
    <property type="entry name" value="SH2B ADAPTER PROTEIN 2"/>
    <property type="match status" value="1"/>
</dbReference>
<feature type="region of interest" description="Disordered" evidence="5">
    <location>
        <begin position="371"/>
        <end position="393"/>
    </location>
</feature>
<dbReference type="SUPFAM" id="SSF109805">
    <property type="entry name" value="Phenylalanine zipper"/>
    <property type="match status" value="1"/>
</dbReference>
<dbReference type="Pfam" id="PF00169">
    <property type="entry name" value="PH"/>
    <property type="match status" value="1"/>
</dbReference>
<dbReference type="Pfam" id="PF00017">
    <property type="entry name" value="SH2"/>
    <property type="match status" value="1"/>
</dbReference>
<feature type="compositionally biased region" description="Pro residues" evidence="5">
    <location>
        <begin position="683"/>
        <end position="694"/>
    </location>
</feature>
<dbReference type="InterPro" id="IPR000980">
    <property type="entry name" value="SH2"/>
</dbReference>
<dbReference type="Gene3D" id="6.10.140.110">
    <property type="match status" value="1"/>
</dbReference>
<keyword evidence="9" id="KW-1185">Reference proteome</keyword>
<dbReference type="InterPro" id="IPR035058">
    <property type="entry name" value="SH2B2_SH2"/>
</dbReference>
<evidence type="ECO:0000313" key="9">
    <source>
        <dbReference type="Proteomes" id="UP000009136"/>
    </source>
</evidence>
<comment type="similarity">
    <text evidence="1">Belongs to the SH2B adapter family.</text>
</comment>
<dbReference type="CDD" id="cd01231">
    <property type="entry name" value="PH_SH2B_family"/>
    <property type="match status" value="1"/>
</dbReference>
<dbReference type="SUPFAM" id="SSF55550">
    <property type="entry name" value="SH2 domain"/>
    <property type="match status" value="1"/>
</dbReference>
<evidence type="ECO:0000259" key="7">
    <source>
        <dbReference type="PROSITE" id="PS50003"/>
    </source>
</evidence>
<reference evidence="8" key="3">
    <citation type="submission" date="2025-09" db="UniProtKB">
        <authorList>
            <consortium name="Ensembl"/>
        </authorList>
    </citation>
    <scope>IDENTIFICATION</scope>
    <source>
        <strain evidence="8">Hereford</strain>
    </source>
</reference>
<dbReference type="SMART" id="SM00252">
    <property type="entry name" value="SH2"/>
    <property type="match status" value="1"/>
</dbReference>
<evidence type="ECO:0000256" key="3">
    <source>
        <dbReference type="ARBA" id="ARBA00022999"/>
    </source>
</evidence>
<dbReference type="Gene3D" id="3.30.505.10">
    <property type="entry name" value="SH2 domain"/>
    <property type="match status" value="1"/>
</dbReference>
<proteinExistence type="inferred from homology"/>
<dbReference type="PRINTS" id="PR00401">
    <property type="entry name" value="SH2DOMAIN"/>
</dbReference>
<evidence type="ECO:0000256" key="1">
    <source>
        <dbReference type="ARBA" id="ARBA00010220"/>
    </source>
</evidence>
<dbReference type="InterPro" id="IPR015012">
    <property type="entry name" value="Phe_ZIP"/>
</dbReference>
<organism evidence="8 9">
    <name type="scientific">Bos taurus</name>
    <name type="common">Bovine</name>
    <dbReference type="NCBI Taxonomy" id="9913"/>
    <lineage>
        <taxon>Eukaryota</taxon>
        <taxon>Metazoa</taxon>
        <taxon>Chordata</taxon>
        <taxon>Craniata</taxon>
        <taxon>Vertebrata</taxon>
        <taxon>Euteleostomi</taxon>
        <taxon>Mammalia</taxon>
        <taxon>Eutheria</taxon>
        <taxon>Laurasiatheria</taxon>
        <taxon>Artiodactyla</taxon>
        <taxon>Ruminantia</taxon>
        <taxon>Pecora</taxon>
        <taxon>Bovidae</taxon>
        <taxon>Bovinae</taxon>
        <taxon>Bos</taxon>
    </lineage>
</organism>
<dbReference type="Pfam" id="PF08916">
    <property type="entry name" value="Phe_ZIP"/>
    <property type="match status" value="1"/>
</dbReference>
<dbReference type="PROSITE" id="PS50003">
    <property type="entry name" value="PH_DOMAIN"/>
    <property type="match status" value="1"/>
</dbReference>
<dbReference type="SMART" id="SM00233">
    <property type="entry name" value="PH"/>
    <property type="match status" value="1"/>
</dbReference>
<feature type="domain" description="PH" evidence="7">
    <location>
        <begin position="185"/>
        <end position="298"/>
    </location>
</feature>
<gene>
    <name evidence="8" type="primary">SH2B2</name>
</gene>
<feature type="compositionally biased region" description="Low complexity" evidence="5">
    <location>
        <begin position="371"/>
        <end position="384"/>
    </location>
</feature>
<dbReference type="Gene3D" id="2.30.29.30">
    <property type="entry name" value="Pleckstrin-homology domain (PH domain)/Phosphotyrosine-binding domain (PTB)"/>
    <property type="match status" value="1"/>
</dbReference>
<name>A0ABI0NSC6_BOVIN</name>
<dbReference type="InterPro" id="IPR001849">
    <property type="entry name" value="PH_domain"/>
</dbReference>
<feature type="compositionally biased region" description="Basic residues" evidence="5">
    <location>
        <begin position="663"/>
        <end position="680"/>
    </location>
</feature>
<evidence type="ECO:0000256" key="4">
    <source>
        <dbReference type="PROSITE-ProRule" id="PRU00191"/>
    </source>
</evidence>
<dbReference type="PROSITE" id="PS50001">
    <property type="entry name" value="SH2"/>
    <property type="match status" value="1"/>
</dbReference>
<dbReference type="InterPro" id="IPR036860">
    <property type="entry name" value="SH2_dom_sf"/>
</dbReference>
<feature type="region of interest" description="Disordered" evidence="5">
    <location>
        <begin position="78"/>
        <end position="115"/>
    </location>
</feature>
<dbReference type="Ensembl" id="ENSBTAT00000153430.1">
    <property type="protein sequence ID" value="ENSBTAP00000105830.1"/>
    <property type="gene ID" value="ENSBTAG00000009691.7"/>
</dbReference>
<evidence type="ECO:0000313" key="8">
    <source>
        <dbReference type="Ensembl" id="ENSBTAP00000105830.1"/>
    </source>
</evidence>
<evidence type="ECO:0000256" key="2">
    <source>
        <dbReference type="ARBA" id="ARBA00022553"/>
    </source>
</evidence>
<sequence length="694" mass="75306">MNGAAPVPVPVPVPDWRQFCELHAQAAAVDFAHKFCRFLRDNPAYDTPDAGASFSRHFAANFLDVFSEEVRRVLVAGPAPPRGAAEPPDAMEPGPAGPPALKAAPYGHSRSSEDVSATAAAKARVRKGFSLRNMSLCVVDGVRDMWHRRASPEPGAAEPPAEPRDKWMRRLRLSRTLAAKVQLVDIQREGALRFMVADDAASGPGGAAQWQKCRLLLRRAVAGERFRLEFFVPPKASRPKVSIPLSAIIEVRTTMPLEMPEKDNTFVLKVENGAEYILETIDSLQKHSWVADIQGCVDPGDSEEDTEPSCARGGCLASRVASCSCELLTEAVDLPRPPETTAAVVTAPHSRAREAVGESLVHVPLETFLETLESPGGSGSSSTEEAAEPEAQAEAELELSDYPWFHGTLSRVKAAQLVLAGGPRNHGLFVIRQSETRPGEYVLTFNFQGKAKHLRLSLNGHGQCHVQHLWFQSVLDMLRHFHTHPIPLESGGSADITLRSYVRAQGPPPGPPGSSVHGILQARILEWGCQPSRGSSRPRDRTPVSCICRQVFYRLSHSRLYPRLSLGGGLELGARDLGSEPPCVMLGHPFLGRWPLPARCWGGGGGSAWKEGGPGLRPDARGLPLQTRGPRPAPRPRRLPAGASRPASTTSPVSPRQLALPPRPRRPAAPRPRPPRRLRPLRCPAPPAPPPRAR</sequence>
<dbReference type="InterPro" id="IPR011993">
    <property type="entry name" value="PH-like_dom_sf"/>
</dbReference>
<dbReference type="PANTHER" id="PTHR10872">
    <property type="entry name" value="SH2B ADAPTER PROTEIN"/>
    <property type="match status" value="1"/>
</dbReference>
<feature type="region of interest" description="Disordered" evidence="5">
    <location>
        <begin position="609"/>
        <end position="694"/>
    </location>
</feature>
<reference evidence="8" key="1">
    <citation type="submission" date="2018-03" db="EMBL/GenBank/DDBJ databases">
        <title>ARS-UCD1.2.</title>
        <authorList>
            <person name="Rosen B.D."/>
            <person name="Bickhart D.M."/>
            <person name="Koren S."/>
            <person name="Schnabel R.D."/>
            <person name="Hall R."/>
            <person name="Zimin A."/>
            <person name="Dreischer C."/>
            <person name="Schultheiss S."/>
            <person name="Schroeder S.G."/>
            <person name="Elsik C.G."/>
            <person name="Couldrey C."/>
            <person name="Liu G.E."/>
            <person name="Van Tassell C.P."/>
            <person name="Phillippy A.M."/>
            <person name="Smith T.P.L."/>
            <person name="Medrano J.F."/>
        </authorList>
    </citation>
    <scope>NUCLEOTIDE SEQUENCE [LARGE SCALE GENOMIC DNA]</scope>
    <source>
        <strain evidence="8">Hereford</strain>
    </source>
</reference>
<accession>A0ABI0NSC6</accession>
<feature type="compositionally biased region" description="Low complexity" evidence="5">
    <location>
        <begin position="639"/>
        <end position="648"/>
    </location>
</feature>
<dbReference type="CDD" id="cd10411">
    <property type="entry name" value="SH2_SH2B2"/>
    <property type="match status" value="1"/>
</dbReference>
<dbReference type="InterPro" id="IPR036290">
    <property type="entry name" value="Phe_ZIP_sf"/>
</dbReference>
<dbReference type="InterPro" id="IPR030523">
    <property type="entry name" value="SH2B"/>
</dbReference>
<dbReference type="SUPFAM" id="SSF50729">
    <property type="entry name" value="PH domain-like"/>
    <property type="match status" value="1"/>
</dbReference>
<evidence type="ECO:0000259" key="6">
    <source>
        <dbReference type="PROSITE" id="PS50001"/>
    </source>
</evidence>
<dbReference type="Proteomes" id="UP000009136">
    <property type="component" value="Chromosome 25"/>
</dbReference>
<dbReference type="GeneTree" id="ENSGT00950000183191"/>
<feature type="domain" description="SH2" evidence="6">
    <location>
        <begin position="404"/>
        <end position="502"/>
    </location>
</feature>
<reference evidence="8" key="2">
    <citation type="submission" date="2025-08" db="UniProtKB">
        <authorList>
            <consortium name="Ensembl"/>
        </authorList>
    </citation>
    <scope>IDENTIFICATION</scope>
    <source>
        <strain evidence="8">Hereford</strain>
    </source>
</reference>
<keyword evidence="2" id="KW-0597">Phosphoprotein</keyword>
<protein>
    <submittedName>
        <fullName evidence="8">SH2B adaptor protein 2</fullName>
    </submittedName>
</protein>
<evidence type="ECO:0000256" key="5">
    <source>
        <dbReference type="SAM" id="MobiDB-lite"/>
    </source>
</evidence>